<dbReference type="InterPro" id="IPR000330">
    <property type="entry name" value="SNF2_N"/>
</dbReference>
<dbReference type="PANTHER" id="PTHR45626">
    <property type="entry name" value="TRANSCRIPTION TERMINATION FACTOR 2-RELATED"/>
    <property type="match status" value="1"/>
</dbReference>
<dbReference type="InterPro" id="IPR027417">
    <property type="entry name" value="P-loop_NTPase"/>
</dbReference>
<reference evidence="9" key="2">
    <citation type="submission" date="2021-05" db="EMBL/GenBank/DDBJ databases">
        <authorList>
            <person name="Moolhuijzen P.M."/>
            <person name="Moffat C.S."/>
        </authorList>
    </citation>
    <scope>NUCLEOTIDE SEQUENCE</scope>
    <source>
        <strain evidence="9">86-124</strain>
    </source>
</reference>
<dbReference type="GO" id="GO:0016787">
    <property type="term" value="F:hydrolase activity"/>
    <property type="evidence" value="ECO:0007669"/>
    <property type="project" value="UniProtKB-KW"/>
</dbReference>
<keyword evidence="1 8" id="KW-0489">Methyltransferase</keyword>
<dbReference type="SUPFAM" id="SSF52540">
    <property type="entry name" value="P-loop containing nucleoside triphosphate hydrolases"/>
    <property type="match status" value="2"/>
</dbReference>
<feature type="domain" description="Helicase C-terminal" evidence="7">
    <location>
        <begin position="2213"/>
        <end position="2367"/>
    </location>
</feature>
<reference evidence="8 10" key="1">
    <citation type="journal article" date="2018" name="BMC Genomics">
        <title>Comparative genomics of the wheat fungal pathogen Pyrenophora tritici-repentis reveals chromosomal variations and genome plasticity.</title>
        <authorList>
            <person name="Moolhuijzen P."/>
            <person name="See P.T."/>
            <person name="Hane J.K."/>
            <person name="Shi G."/>
            <person name="Liu Z."/>
            <person name="Oliver R.P."/>
            <person name="Moffat C.S."/>
        </authorList>
    </citation>
    <scope>NUCLEOTIDE SEQUENCE [LARGE SCALE GENOMIC DNA]</scope>
    <source>
        <strain evidence="8">M4</strain>
    </source>
</reference>
<feature type="compositionally biased region" description="Basic residues" evidence="6">
    <location>
        <begin position="1"/>
        <end position="11"/>
    </location>
</feature>
<name>A0A5M9LXB8_9PLEO</name>
<dbReference type="Proteomes" id="UP000245464">
    <property type="component" value="Chromosome 1"/>
</dbReference>
<feature type="compositionally biased region" description="Basic and acidic residues" evidence="6">
    <location>
        <begin position="1753"/>
        <end position="1773"/>
    </location>
</feature>
<gene>
    <name evidence="9" type="ORF">Ptr86124_003125</name>
    <name evidence="8" type="ORF">PtrM4_027290</name>
</gene>
<keyword evidence="2" id="KW-0808">Transferase</keyword>
<dbReference type="PROSITE" id="PS51194">
    <property type="entry name" value="HELICASE_CTER"/>
    <property type="match status" value="1"/>
</dbReference>
<feature type="region of interest" description="Disordered" evidence="6">
    <location>
        <begin position="230"/>
        <end position="296"/>
    </location>
</feature>
<feature type="region of interest" description="Disordered" evidence="6">
    <location>
        <begin position="379"/>
        <end position="401"/>
    </location>
</feature>
<dbReference type="Gene3D" id="3.40.50.300">
    <property type="entry name" value="P-loop containing nucleotide triphosphate hydrolases"/>
    <property type="match status" value="1"/>
</dbReference>
<evidence type="ECO:0000313" key="10">
    <source>
        <dbReference type="Proteomes" id="UP000245464"/>
    </source>
</evidence>
<dbReference type="OrthoDB" id="423221at2759"/>
<reference evidence="9" key="3">
    <citation type="journal article" date="2022" name="bioRxiv">
        <title>A global pangenome for the wheat fungal pathogen Pyrenophora tritici-repentis and prediction of effector protein structural homology.</title>
        <authorList>
            <person name="Moolhuijzen P."/>
            <person name="See P.T."/>
            <person name="Shi G."/>
            <person name="Powell H.R."/>
            <person name="Cockram J."/>
            <person name="Jorgensen L.N."/>
            <person name="Benslimane H."/>
            <person name="Strelkov S.E."/>
            <person name="Turner J."/>
            <person name="Liu Z."/>
            <person name="Moffat C.S."/>
        </authorList>
    </citation>
    <scope>NUCLEOTIDE SEQUENCE</scope>
    <source>
        <strain evidence="9">86-124</strain>
    </source>
</reference>
<dbReference type="InterPro" id="IPR001650">
    <property type="entry name" value="Helicase_C-like"/>
</dbReference>
<evidence type="ECO:0000256" key="6">
    <source>
        <dbReference type="SAM" id="MobiDB-lite"/>
    </source>
</evidence>
<feature type="region of interest" description="Disordered" evidence="6">
    <location>
        <begin position="440"/>
        <end position="465"/>
    </location>
</feature>
<evidence type="ECO:0000256" key="4">
    <source>
        <dbReference type="ARBA" id="ARBA00022801"/>
    </source>
</evidence>
<accession>A0A5M9LXB8</accession>
<feature type="region of interest" description="Disordered" evidence="6">
    <location>
        <begin position="1750"/>
        <end position="1773"/>
    </location>
</feature>
<evidence type="ECO:0000313" key="11">
    <source>
        <dbReference type="Proteomes" id="UP000249757"/>
    </source>
</evidence>
<feature type="region of interest" description="Disordered" evidence="6">
    <location>
        <begin position="1"/>
        <end position="21"/>
    </location>
</feature>
<evidence type="ECO:0000256" key="3">
    <source>
        <dbReference type="ARBA" id="ARBA00022741"/>
    </source>
</evidence>
<evidence type="ECO:0000256" key="5">
    <source>
        <dbReference type="ARBA" id="ARBA00022840"/>
    </source>
</evidence>
<evidence type="ECO:0000313" key="9">
    <source>
        <dbReference type="EMBL" id="KAI1517824.1"/>
    </source>
</evidence>
<dbReference type="SUPFAM" id="SSF53335">
    <property type="entry name" value="S-adenosyl-L-methionine-dependent methyltransferases"/>
    <property type="match status" value="1"/>
</dbReference>
<keyword evidence="11" id="KW-1185">Reference proteome</keyword>
<evidence type="ECO:0000259" key="7">
    <source>
        <dbReference type="PROSITE" id="PS51194"/>
    </source>
</evidence>
<keyword evidence="4" id="KW-0378">Hydrolase</keyword>
<dbReference type="InterPro" id="IPR029063">
    <property type="entry name" value="SAM-dependent_MTases_sf"/>
</dbReference>
<comment type="caution">
    <text evidence="9">The sequence shown here is derived from an EMBL/GenBank/DDBJ whole genome shotgun (WGS) entry which is preliminary data.</text>
</comment>
<protein>
    <submittedName>
        <fullName evidence="9">DNA repair protein rad8</fullName>
    </submittedName>
    <submittedName>
        <fullName evidence="8">Dcm, Site-specific DNA methylase</fullName>
    </submittedName>
</protein>
<dbReference type="InterPro" id="IPR038718">
    <property type="entry name" value="SNF2-like_sf"/>
</dbReference>
<feature type="compositionally biased region" description="Acidic residues" evidence="6">
    <location>
        <begin position="440"/>
        <end position="456"/>
    </location>
</feature>
<dbReference type="Gene3D" id="3.40.50.150">
    <property type="entry name" value="Vaccinia Virus protein VP39"/>
    <property type="match status" value="1"/>
</dbReference>
<dbReference type="EMBL" id="NRDI02000003">
    <property type="protein sequence ID" value="KAI1517824.1"/>
    <property type="molecule type" value="Genomic_DNA"/>
</dbReference>
<feature type="compositionally biased region" description="Basic and acidic residues" evidence="6">
    <location>
        <begin position="258"/>
        <end position="277"/>
    </location>
</feature>
<sequence length="2435" mass="271775">MASANTRKRKRLTESAPTSLQGYTTTIASRQTRLSAARSAQIAPALSLSSSARLHTDTTLIASRQASSSAARASVALSSTRSLHGGTATIASRHTRSSEARSAQISQDLSRTNAPPTIITAGAASITSITTQAPHQMTEDTGMVIPEDCCYHCLNRGGNAAYECHKEEGKEQCERCIRDKKKNCRMPTAEESVAIAARCPQCTRRGFKKCNGGHPCDTCIRNKTGSLCHKPSEKKVRLDGPAASKKSMAPPKSVDTSSQRKNENSRPSRSTHADTNKRSIVSSSITSPDATSSSMLDETTCNDKIAVAQTKIIARELIGYVQGEQSAPAERNVGRKLYSVFNKRVYSPLSSSLSSPLSAPLASGDETIDITNFNDIQLSDEDTATEKDTKPQATNRIGTRTRRSRRIVSYVEQTFDDDESDISMFSPTDDESDMNIEPISSEDDMDIDPTSCEDDTSGISDSESSVIMPLKNDLTAKRNRKQTGKGIDLSLPPLSNIEDCMSDMTKKSLQLGLLGALDHLKGRTIKVATMCSGTESPLLALDEICKALKVAGHSPPLIQQEFSAEIEVFKQAFIERNFHPKILFRDVRDFIDESSTKATTAYGAEVEIPIGIDILVAGFVCKDLSRLNNQGKSLEDGGETGDTWLAVHTYARRFRPSIVLLENVKSQKGVWDDVVRRWDNIGYEAAWIICDTKQYYLPQTRERMYMVAIERNHFGKGVTQAVKQWQGLMEKLKRGCSSPYEAFLPDSLRESSDYSSPSSETAWALAKLRYDHFRSEKRLGILSPISRRSDNGTIMPPDFADRGFYNSQSSRVCDAIDIAHLEASQKGCDSLYKMALWDVSQNVDRFKKHSGIAPCVTPTGRDFSSNRQTALNGSQLLVLQGMPMSRLLFANETEKELQNLAGNAMSTTVIGASLVAAIISGHKAFQSTKNLADAQNSAPQTIESSLDGTSDWSSLLSHSVLEPATYEQLDLVKLNEEALLSSRFCHCEGKKFTSKTAILTCSACGHSACTLCAGNPKHVYRKAEPCNHRTQTPDEFVRRWRPRLPARLKVNSVDWPSDEQGQNPTVDAYLEVISKAQISAQSFCLDEFSREHNRWKIEYSSPKATLQLRLGRDAQWLMYVKCQPHLPASDPIRALLKNPVAHGSASETLFNVEWKLRLPCTEPYQLRMTGSIERISSWRSRLGLPDHKAETVPAKMEIHSEDQGLTTITGAYEHLLHCGTACNSLYKRLGGEGNMYLFLDPDLIGEADRDSFVFSQDNSRKTYSDARLTVAQLDSSWRPWHMDAGRERLVAANVSDRWIPTKIGMKTSPTTLDVRYLQGSSLNEHHLQGCSQLLPVLDVSVKESLPNRAVSGHSWALEKARLLPSCSSWYEVQPSTSQECPCAPNYPKLIWSVDENGVASAHEDRQAAATFERMLKMRPKIFQINDFSDSNQTRIQIGVHVMSLIHRAQGRLSGHSSVKTAWRLLTDHFQLPSQPFPRFRLGSNANDVPQADQVAAVPRYLFDEQIRAVVWMKTQELGVKMTISETEESIHSGVGWRVEARAETELCVRGGVLADQPSFGKTVTSIALIQSEFDQYTPEDLIEINKPLAANLPVRLESAATLVVCPPHIALQWKTELKKFLGEDQFQLYNVLVVQNFAQLTKLTTNNLRQSRVIVVSWSLFFEKEYVSELADFAAMPEPTLVSRRAFDAWMTRAGNEIPAQLDTYLTHNRYKDFQTLTQNRIESLLQLPEFKASIPIRIQHGSAYESYGTTEPVKEAKKAAKPKREAATKSESSTRTDVVPLLHLFRFNRVVIDEYHYLNDDEKVETSIKMTAIKAIQSHKRWILSGTPALGGFSDVNHIASFLGIRLGRYVRGDGKFTVEKTAAKLDQTDVEGFLSQTESMSRQWHEERHVRAQEFLDKFARQNEAALQNIACKERLVPVELDAAHIAVYMELSQHLVPQRLQIRKLDKSSSDRNDRLRDSLENSSTPKEALLKAALLYETAEDGRSGLDLLTHKRSEELKSTRADLLSRLVSFEQLVAKKNFRRGTQATGKAEIVKLYALFEDQIAQDDYIGDEEAKKSIRDLLVEAKKARKEPNRSFSELKGKTDKAWLQTVKHHMSQLNGLCDELIHRTRSKRFVATIQDHLQPVIPTSSHSCSSQSCNGVTDVAKLFLVSHCGHTACQSCLEARSDDETCVHPGCKARLGDGELIPMANLGSKESHDPDQIFGKKLHAIVQLISEMPPADQGIIFAPNDDLMSVIERVLDHYKIRYATIRQTRIAQVIEEFKTNKKPATMKKLLILNLGNPSAAGINLINANHVFFVSPLHADDQYKYDSAMAQAIARSRRHGQGKTVHIYHVVALRTIDVDILEHRHKRTEAMVSTQSEPNGMWPLPCKKKEKTVLVRNRTGEMMLLPSSWLEDGQNRDLIDVDVSPERFTSPIKLSGTFDEEELEENE</sequence>
<organism evidence="9 11">
    <name type="scientific">Pyrenophora tritici-repentis</name>
    <dbReference type="NCBI Taxonomy" id="45151"/>
    <lineage>
        <taxon>Eukaryota</taxon>
        <taxon>Fungi</taxon>
        <taxon>Dikarya</taxon>
        <taxon>Ascomycota</taxon>
        <taxon>Pezizomycotina</taxon>
        <taxon>Dothideomycetes</taxon>
        <taxon>Pleosporomycetidae</taxon>
        <taxon>Pleosporales</taxon>
        <taxon>Pleosporineae</taxon>
        <taxon>Pleosporaceae</taxon>
        <taxon>Pyrenophora</taxon>
    </lineage>
</organism>
<feature type="compositionally biased region" description="Low complexity" evidence="6">
    <location>
        <begin position="282"/>
        <end position="294"/>
    </location>
</feature>
<dbReference type="EMBL" id="NQIK02000001">
    <property type="protein sequence ID" value="KAF7578489.1"/>
    <property type="molecule type" value="Genomic_DNA"/>
</dbReference>
<dbReference type="InterPro" id="IPR001525">
    <property type="entry name" value="C5_MeTfrase"/>
</dbReference>
<dbReference type="PANTHER" id="PTHR45626:SF26">
    <property type="entry name" value="FAMILY HELICASE, PUTATIVE (AFU_ORTHOLOGUE AFUA_2G09120)-RELATED"/>
    <property type="match status" value="1"/>
</dbReference>
<dbReference type="Gene3D" id="3.40.50.10810">
    <property type="entry name" value="Tandem AAA-ATPase domain"/>
    <property type="match status" value="2"/>
</dbReference>
<dbReference type="GO" id="GO:0006281">
    <property type="term" value="P:DNA repair"/>
    <property type="evidence" value="ECO:0007669"/>
    <property type="project" value="TreeGrafter"/>
</dbReference>
<dbReference type="Pfam" id="PF00145">
    <property type="entry name" value="DNA_methylase"/>
    <property type="match status" value="1"/>
</dbReference>
<dbReference type="SMART" id="SM00487">
    <property type="entry name" value="DEXDc"/>
    <property type="match status" value="1"/>
</dbReference>
<dbReference type="GO" id="GO:0008168">
    <property type="term" value="F:methyltransferase activity"/>
    <property type="evidence" value="ECO:0007669"/>
    <property type="project" value="UniProtKB-KW"/>
</dbReference>
<keyword evidence="3" id="KW-0547">Nucleotide-binding</keyword>
<evidence type="ECO:0000256" key="2">
    <source>
        <dbReference type="ARBA" id="ARBA00022679"/>
    </source>
</evidence>
<evidence type="ECO:0000256" key="1">
    <source>
        <dbReference type="ARBA" id="ARBA00022603"/>
    </source>
</evidence>
<dbReference type="InterPro" id="IPR050628">
    <property type="entry name" value="SNF2_RAD54_helicase_TF"/>
</dbReference>
<evidence type="ECO:0000313" key="8">
    <source>
        <dbReference type="EMBL" id="KAF7578489.1"/>
    </source>
</evidence>
<proteinExistence type="predicted"/>
<dbReference type="Pfam" id="PF00176">
    <property type="entry name" value="SNF2-rel_dom"/>
    <property type="match status" value="1"/>
</dbReference>
<dbReference type="InterPro" id="IPR014001">
    <property type="entry name" value="Helicase_ATP-bd"/>
</dbReference>
<dbReference type="GO" id="GO:0008094">
    <property type="term" value="F:ATP-dependent activity, acting on DNA"/>
    <property type="evidence" value="ECO:0007669"/>
    <property type="project" value="TreeGrafter"/>
</dbReference>
<dbReference type="GO" id="GO:0005524">
    <property type="term" value="F:ATP binding"/>
    <property type="evidence" value="ECO:0007669"/>
    <property type="project" value="UniProtKB-KW"/>
</dbReference>
<dbReference type="GO" id="GO:0032259">
    <property type="term" value="P:methylation"/>
    <property type="evidence" value="ECO:0007669"/>
    <property type="project" value="UniProtKB-KW"/>
</dbReference>
<dbReference type="Proteomes" id="UP000249757">
    <property type="component" value="Unassembled WGS sequence"/>
</dbReference>
<reference evidence="11" key="4">
    <citation type="journal article" date="2022" name="Microb. Genom.">
        <title>A global pangenome for the wheat fungal pathogen Pyrenophora tritici-repentis and prediction of effector protein structural homology.</title>
        <authorList>
            <person name="Moolhuijzen P.M."/>
            <person name="See P.T."/>
            <person name="Shi G."/>
            <person name="Powell H.R."/>
            <person name="Cockram J."/>
            <person name="Jorgensen L.N."/>
            <person name="Benslimane H."/>
            <person name="Strelkov S.E."/>
            <person name="Turner J."/>
            <person name="Liu Z."/>
            <person name="Moffat C.S."/>
        </authorList>
    </citation>
    <scope>NUCLEOTIDE SEQUENCE [LARGE SCALE GENOMIC DNA]</scope>
</reference>
<feature type="compositionally biased region" description="Polar residues" evidence="6">
    <location>
        <begin position="100"/>
        <end position="111"/>
    </location>
</feature>
<dbReference type="GO" id="GO:0005634">
    <property type="term" value="C:nucleus"/>
    <property type="evidence" value="ECO:0007669"/>
    <property type="project" value="TreeGrafter"/>
</dbReference>
<keyword evidence="5" id="KW-0067">ATP-binding</keyword>
<feature type="region of interest" description="Disordered" evidence="6">
    <location>
        <begin position="82"/>
        <end position="111"/>
    </location>
</feature>